<evidence type="ECO:0000256" key="2">
    <source>
        <dbReference type="ARBA" id="ARBA00022723"/>
    </source>
</evidence>
<reference evidence="7" key="1">
    <citation type="submission" date="2025-08" db="UniProtKB">
        <authorList>
            <consortium name="Ensembl"/>
        </authorList>
    </citation>
    <scope>IDENTIFICATION</scope>
</reference>
<dbReference type="Ensembl" id="ENSEBUT00000012076.1">
    <property type="protein sequence ID" value="ENSEBUP00000011505.1"/>
    <property type="gene ID" value="ENSEBUG00000007370.1"/>
</dbReference>
<dbReference type="PANTHER" id="PTHR46395:SF1">
    <property type="entry name" value="ADP-RIBOSYLATION FACTOR GTPASE-ACTIVATING PROTEIN 1"/>
    <property type="match status" value="1"/>
</dbReference>
<dbReference type="PRINTS" id="PR00405">
    <property type="entry name" value="REVINTRACTNG"/>
</dbReference>
<keyword evidence="2" id="KW-0479">Metal-binding</keyword>
<dbReference type="InterPro" id="IPR038508">
    <property type="entry name" value="ArfGAP_dom_sf"/>
</dbReference>
<sequence length="130" mass="14798">MASPHTRRVLAESQAINGSNVCFECRAENPHWASVTYGVWLCEECADQHRSLGEGIREVTLLCLLDPPSEHELQRMLAGGNDNFWEFLNLNVCDPSWTIQDKYHSFQAAAYRDRVLSYLICTTNYPFQGA</sequence>
<feature type="domain" description="Arf-GAP" evidence="6">
    <location>
        <begin position="7"/>
        <end position="114"/>
    </location>
</feature>
<evidence type="ECO:0000256" key="1">
    <source>
        <dbReference type="ARBA" id="ARBA00022468"/>
    </source>
</evidence>
<dbReference type="GO" id="GO:0008270">
    <property type="term" value="F:zinc ion binding"/>
    <property type="evidence" value="ECO:0007669"/>
    <property type="project" value="UniProtKB-KW"/>
</dbReference>
<dbReference type="Proteomes" id="UP000694388">
    <property type="component" value="Unplaced"/>
</dbReference>
<dbReference type="GO" id="GO:0005096">
    <property type="term" value="F:GTPase activator activity"/>
    <property type="evidence" value="ECO:0007669"/>
    <property type="project" value="UniProtKB-KW"/>
</dbReference>
<dbReference type="AlphaFoldDB" id="A0A8C4Q926"/>
<evidence type="ECO:0000313" key="7">
    <source>
        <dbReference type="Ensembl" id="ENSEBUP00000011505.1"/>
    </source>
</evidence>
<name>A0A8C4Q926_EPTBU</name>
<keyword evidence="1" id="KW-0343">GTPase activation</keyword>
<reference evidence="7" key="2">
    <citation type="submission" date="2025-09" db="UniProtKB">
        <authorList>
            <consortium name="Ensembl"/>
        </authorList>
    </citation>
    <scope>IDENTIFICATION</scope>
</reference>
<evidence type="ECO:0000313" key="8">
    <source>
        <dbReference type="Proteomes" id="UP000694388"/>
    </source>
</evidence>
<keyword evidence="4" id="KW-0862">Zinc</keyword>
<evidence type="ECO:0000259" key="6">
    <source>
        <dbReference type="PROSITE" id="PS50115"/>
    </source>
</evidence>
<protein>
    <recommendedName>
        <fullName evidence="6">Arf-GAP domain-containing protein</fullName>
    </recommendedName>
</protein>
<dbReference type="OMA" id="GKEWNIS"/>
<dbReference type="SMART" id="SM00105">
    <property type="entry name" value="ArfGap"/>
    <property type="match status" value="1"/>
</dbReference>
<dbReference type="PANTHER" id="PTHR46395">
    <property type="entry name" value="ADP-RIBOSYLATION FACTOR GTPASE-ACTIVATING PROTEIN 1"/>
    <property type="match status" value="1"/>
</dbReference>
<keyword evidence="3 5" id="KW-0863">Zinc-finger</keyword>
<dbReference type="SUPFAM" id="SSF57863">
    <property type="entry name" value="ArfGap/RecO-like zinc finger"/>
    <property type="match status" value="1"/>
</dbReference>
<proteinExistence type="predicted"/>
<dbReference type="GeneTree" id="ENSGT00890000139515"/>
<accession>A0A8C4Q926</accession>
<evidence type="ECO:0000256" key="3">
    <source>
        <dbReference type="ARBA" id="ARBA00022771"/>
    </source>
</evidence>
<dbReference type="GO" id="GO:0000139">
    <property type="term" value="C:Golgi membrane"/>
    <property type="evidence" value="ECO:0007669"/>
    <property type="project" value="TreeGrafter"/>
</dbReference>
<dbReference type="GO" id="GO:0030100">
    <property type="term" value="P:regulation of endocytosis"/>
    <property type="evidence" value="ECO:0007669"/>
    <property type="project" value="TreeGrafter"/>
</dbReference>
<dbReference type="InterPro" id="IPR001164">
    <property type="entry name" value="ArfGAP_dom"/>
</dbReference>
<evidence type="ECO:0000256" key="4">
    <source>
        <dbReference type="ARBA" id="ARBA00022833"/>
    </source>
</evidence>
<dbReference type="Gene3D" id="1.10.220.150">
    <property type="entry name" value="Arf GTPase activating protein"/>
    <property type="match status" value="1"/>
</dbReference>
<dbReference type="PROSITE" id="PS50115">
    <property type="entry name" value="ARFGAP"/>
    <property type="match status" value="1"/>
</dbReference>
<dbReference type="Pfam" id="PF01412">
    <property type="entry name" value="ArfGap"/>
    <property type="match status" value="1"/>
</dbReference>
<dbReference type="GO" id="GO:0032012">
    <property type="term" value="P:regulation of ARF protein signal transduction"/>
    <property type="evidence" value="ECO:0007669"/>
    <property type="project" value="TreeGrafter"/>
</dbReference>
<evidence type="ECO:0000256" key="5">
    <source>
        <dbReference type="PROSITE-ProRule" id="PRU00288"/>
    </source>
</evidence>
<keyword evidence="8" id="KW-1185">Reference proteome</keyword>
<dbReference type="InterPro" id="IPR037278">
    <property type="entry name" value="ARFGAP/RecO"/>
</dbReference>
<organism evidence="7 8">
    <name type="scientific">Eptatretus burgeri</name>
    <name type="common">Inshore hagfish</name>
    <dbReference type="NCBI Taxonomy" id="7764"/>
    <lineage>
        <taxon>Eukaryota</taxon>
        <taxon>Metazoa</taxon>
        <taxon>Chordata</taxon>
        <taxon>Craniata</taxon>
        <taxon>Vertebrata</taxon>
        <taxon>Cyclostomata</taxon>
        <taxon>Myxini</taxon>
        <taxon>Myxiniformes</taxon>
        <taxon>Myxinidae</taxon>
        <taxon>Eptatretinae</taxon>
        <taxon>Eptatretus</taxon>
    </lineage>
</organism>